<evidence type="ECO:0008006" key="5">
    <source>
        <dbReference type="Google" id="ProtNLM"/>
    </source>
</evidence>
<keyword evidence="2" id="KW-1133">Transmembrane helix</keyword>
<dbReference type="InterPro" id="IPR007436">
    <property type="entry name" value="DUF485"/>
</dbReference>
<dbReference type="InterPro" id="IPR052959">
    <property type="entry name" value="Inner_membrane_assoc"/>
</dbReference>
<evidence type="ECO:0000256" key="1">
    <source>
        <dbReference type="SAM" id="MobiDB-lite"/>
    </source>
</evidence>
<gene>
    <name evidence="3" type="ORF">MEBOL_001509</name>
</gene>
<accession>A0A250I873</accession>
<dbReference type="KEGG" id="mbd:MEBOL_001509"/>
<keyword evidence="2" id="KW-0472">Membrane</keyword>
<name>A0A250I873_9BACT</name>
<sequence length="106" mass="11695">MLESRPTPHGKPDRMSQTHSNPELEALAASRWRVAAALTACTLVSYFGFILLVAFNKPLMGQQLVPGLSVGILLGALVILAAWGFTGIYVVWANNRYDRALEKLRR</sequence>
<dbReference type="GO" id="GO:0005886">
    <property type="term" value="C:plasma membrane"/>
    <property type="evidence" value="ECO:0007669"/>
    <property type="project" value="TreeGrafter"/>
</dbReference>
<dbReference type="Proteomes" id="UP000217289">
    <property type="component" value="Chromosome"/>
</dbReference>
<feature type="transmembrane region" description="Helical" evidence="2">
    <location>
        <begin position="67"/>
        <end position="92"/>
    </location>
</feature>
<protein>
    <recommendedName>
        <fullName evidence="5">Membrane protein, clustering with ActP</fullName>
    </recommendedName>
</protein>
<feature type="region of interest" description="Disordered" evidence="1">
    <location>
        <begin position="1"/>
        <end position="21"/>
    </location>
</feature>
<evidence type="ECO:0000256" key="2">
    <source>
        <dbReference type="SAM" id="Phobius"/>
    </source>
</evidence>
<dbReference type="AlphaFoldDB" id="A0A250I873"/>
<dbReference type="PANTHER" id="PTHR38598:SF1">
    <property type="entry name" value="INNER MEMBRANE PROTEIN YJCH"/>
    <property type="match status" value="1"/>
</dbReference>
<keyword evidence="2" id="KW-0812">Transmembrane</keyword>
<organism evidence="3 4">
    <name type="scientific">Melittangium boletus DSM 14713</name>
    <dbReference type="NCBI Taxonomy" id="1294270"/>
    <lineage>
        <taxon>Bacteria</taxon>
        <taxon>Pseudomonadati</taxon>
        <taxon>Myxococcota</taxon>
        <taxon>Myxococcia</taxon>
        <taxon>Myxococcales</taxon>
        <taxon>Cystobacterineae</taxon>
        <taxon>Archangiaceae</taxon>
        <taxon>Melittangium</taxon>
    </lineage>
</organism>
<reference evidence="3 4" key="1">
    <citation type="submission" date="2017-06" db="EMBL/GenBank/DDBJ databases">
        <authorList>
            <person name="Kim H.J."/>
            <person name="Triplett B.A."/>
        </authorList>
    </citation>
    <scope>NUCLEOTIDE SEQUENCE [LARGE SCALE GENOMIC DNA]</scope>
    <source>
        <strain evidence="3 4">DSM 14713</strain>
    </source>
</reference>
<dbReference type="Pfam" id="PF04341">
    <property type="entry name" value="DUF485"/>
    <property type="match status" value="1"/>
</dbReference>
<proteinExistence type="predicted"/>
<dbReference type="EMBL" id="CP022163">
    <property type="protein sequence ID" value="ATB28064.1"/>
    <property type="molecule type" value="Genomic_DNA"/>
</dbReference>
<dbReference type="PANTHER" id="PTHR38598">
    <property type="entry name" value="INNER MEMBRANE PROTEIN YJCH"/>
    <property type="match status" value="1"/>
</dbReference>
<evidence type="ECO:0000313" key="4">
    <source>
        <dbReference type="Proteomes" id="UP000217289"/>
    </source>
</evidence>
<evidence type="ECO:0000313" key="3">
    <source>
        <dbReference type="EMBL" id="ATB28064.1"/>
    </source>
</evidence>
<feature type="transmembrane region" description="Helical" evidence="2">
    <location>
        <begin position="34"/>
        <end position="55"/>
    </location>
</feature>
<keyword evidence="4" id="KW-1185">Reference proteome</keyword>